<dbReference type="GO" id="GO:0042407">
    <property type="term" value="P:cristae formation"/>
    <property type="evidence" value="ECO:0007669"/>
    <property type="project" value="TreeGrafter"/>
</dbReference>
<comment type="subcellular location">
    <subcellularLocation>
        <location evidence="9">Mitochondrion inner membrane</location>
        <topology evidence="9">Single-pass membrane protein</topology>
    </subcellularLocation>
</comment>
<evidence type="ECO:0000256" key="5">
    <source>
        <dbReference type="ARBA" id="ARBA00022792"/>
    </source>
</evidence>
<name>A0A7R9JXZ6_TIMGE</name>
<comment type="similarity">
    <text evidence="2 9">Belongs to the MICOS complex subunit Mic60 family.</text>
</comment>
<feature type="domain" description="Fumarylacetoacetase-like C-terminal" evidence="11">
    <location>
        <begin position="154"/>
        <end position="341"/>
    </location>
</feature>
<evidence type="ECO:0000256" key="4">
    <source>
        <dbReference type="ARBA" id="ARBA00022723"/>
    </source>
</evidence>
<dbReference type="PANTHER" id="PTHR15415:SF7">
    <property type="entry name" value="MICOS COMPLEX SUBUNIT MIC60"/>
    <property type="match status" value="1"/>
</dbReference>
<evidence type="ECO:0000256" key="9">
    <source>
        <dbReference type="RuleBase" id="RU363000"/>
    </source>
</evidence>
<reference evidence="12" key="1">
    <citation type="submission" date="2020-11" db="EMBL/GenBank/DDBJ databases">
        <authorList>
            <person name="Tran Van P."/>
        </authorList>
    </citation>
    <scope>NUCLEOTIDE SEQUENCE</scope>
</reference>
<dbReference type="GO" id="GO:0046872">
    <property type="term" value="F:metal ion binding"/>
    <property type="evidence" value="ECO:0007669"/>
    <property type="project" value="UniProtKB-KW"/>
</dbReference>
<evidence type="ECO:0000256" key="1">
    <source>
        <dbReference type="ARBA" id="ARBA00010211"/>
    </source>
</evidence>
<keyword evidence="8" id="KW-0472">Membrane</keyword>
<dbReference type="GO" id="GO:0050163">
    <property type="term" value="F:oxaloacetate tautomerase activity"/>
    <property type="evidence" value="ECO:0007669"/>
    <property type="project" value="UniProtKB-ARBA"/>
</dbReference>
<keyword evidence="6" id="KW-1133">Transmembrane helix</keyword>
<keyword evidence="7 9" id="KW-0496">Mitochondrion</keyword>
<comment type="subunit">
    <text evidence="9">Component of the mitochondrial contact site and cristae organizing system (MICOS) complex.</text>
</comment>
<feature type="coiled-coil region" evidence="10">
    <location>
        <begin position="640"/>
        <end position="700"/>
    </location>
</feature>
<proteinExistence type="inferred from homology"/>
<feature type="coiled-coil region" evidence="10">
    <location>
        <begin position="809"/>
        <end position="863"/>
    </location>
</feature>
<dbReference type="GO" id="GO:0061617">
    <property type="term" value="C:MICOS complex"/>
    <property type="evidence" value="ECO:0007669"/>
    <property type="project" value="TreeGrafter"/>
</dbReference>
<evidence type="ECO:0000256" key="10">
    <source>
        <dbReference type="SAM" id="Coils"/>
    </source>
</evidence>
<comment type="function">
    <text evidence="9">Component of the MICOS complex, a large protein complex of the mitochondrial inner membrane that plays crucial roles in the maintenance of crista junctions, inner membrane architecture, and formation of contact sites to the outer membrane.</text>
</comment>
<dbReference type="GO" id="GO:0006107">
    <property type="term" value="P:oxaloacetate metabolic process"/>
    <property type="evidence" value="ECO:0007669"/>
    <property type="project" value="UniProtKB-ARBA"/>
</dbReference>
<evidence type="ECO:0000256" key="3">
    <source>
        <dbReference type="ARBA" id="ARBA00022692"/>
    </source>
</evidence>
<dbReference type="InterPro" id="IPR011234">
    <property type="entry name" value="Fumarylacetoacetase-like_C"/>
</dbReference>
<protein>
    <recommendedName>
        <fullName evidence="9">MICOS complex subunit MIC60</fullName>
    </recommendedName>
    <alternativeName>
        <fullName evidence="9">Mitofilin</fullName>
    </alternativeName>
</protein>
<dbReference type="AlphaFoldDB" id="A0A7R9JXZ6"/>
<keyword evidence="3 9" id="KW-0812">Transmembrane</keyword>
<evidence type="ECO:0000256" key="8">
    <source>
        <dbReference type="ARBA" id="ARBA00023136"/>
    </source>
</evidence>
<dbReference type="SUPFAM" id="SSF56529">
    <property type="entry name" value="FAH"/>
    <property type="match status" value="1"/>
</dbReference>
<evidence type="ECO:0000256" key="2">
    <source>
        <dbReference type="ARBA" id="ARBA00010877"/>
    </source>
</evidence>
<dbReference type="Pfam" id="PF09731">
    <property type="entry name" value="Mitofilin"/>
    <property type="match status" value="1"/>
</dbReference>
<evidence type="ECO:0000256" key="7">
    <source>
        <dbReference type="ARBA" id="ARBA00023128"/>
    </source>
</evidence>
<dbReference type="EMBL" id="OE841024">
    <property type="protein sequence ID" value="CAD7593731.1"/>
    <property type="molecule type" value="Genomic_DNA"/>
</dbReference>
<dbReference type="Pfam" id="PF01557">
    <property type="entry name" value="FAA_hydrolase"/>
    <property type="match status" value="1"/>
</dbReference>
<evidence type="ECO:0000313" key="12">
    <source>
        <dbReference type="EMBL" id="CAD7593731.1"/>
    </source>
</evidence>
<keyword evidence="5 9" id="KW-0999">Mitochondrion inner membrane</keyword>
<dbReference type="InterPro" id="IPR019133">
    <property type="entry name" value="MIC60"/>
</dbReference>
<dbReference type="Gene3D" id="3.90.850.10">
    <property type="entry name" value="Fumarylacetoacetase-like, C-terminal domain"/>
    <property type="match status" value="1"/>
</dbReference>
<dbReference type="PANTHER" id="PTHR15415">
    <property type="entry name" value="MITOFILIN"/>
    <property type="match status" value="1"/>
</dbReference>
<dbReference type="FunFam" id="3.90.850.10:FF:000002">
    <property type="entry name" value="2-hydroxyhepta-2,4-diene-1,7-dioate isomerase"/>
    <property type="match status" value="1"/>
</dbReference>
<comment type="similarity">
    <text evidence="1">Belongs to the FAH family.</text>
</comment>
<keyword evidence="4" id="KW-0479">Metal-binding</keyword>
<dbReference type="InterPro" id="IPR036663">
    <property type="entry name" value="Fumarylacetoacetase_C_sf"/>
</dbReference>
<organism evidence="12">
    <name type="scientific">Timema genevievae</name>
    <name type="common">Walking stick</name>
    <dbReference type="NCBI Taxonomy" id="629358"/>
    <lineage>
        <taxon>Eukaryota</taxon>
        <taxon>Metazoa</taxon>
        <taxon>Ecdysozoa</taxon>
        <taxon>Arthropoda</taxon>
        <taxon>Hexapoda</taxon>
        <taxon>Insecta</taxon>
        <taxon>Pterygota</taxon>
        <taxon>Neoptera</taxon>
        <taxon>Polyneoptera</taxon>
        <taxon>Phasmatodea</taxon>
        <taxon>Timematodea</taxon>
        <taxon>Timematoidea</taxon>
        <taxon>Timematidae</taxon>
        <taxon>Timema</taxon>
    </lineage>
</organism>
<sequence length="1095" mass="123254">MARFLLFGSQPATHDSEQKMQLFSDTDTAVTAGANSRKVHNYSLHFEAYYYATVQFVVRVNLICTVQSTIVKKAERTTFKALNGGPQRLGVQLSQDGDIIDVSGVDSTIPNGLVQLLQAGPNLLDRTKRVVGESKSVVPLSQIRLLPPITSPSKVVCVGLNYSGHCDEQNVPYPKEPVFFSKFSSCIVGPYDDVKYPSVTKALDWEVELAIVIGKTAKDVKPSEAMDHIFGFTVAQDITARDWQKGRNGGQWLLGKSMDTFCPLGPAVVIKEAVGDINNLGIRSKINGVLKQEGSTSELIHKIDFIVSFLSHCVSLLPGDVILTGTPSGVGVFRKPQEFLKTSRYGSSRLGLYYFEKQQSRYSTSRLFLYVPKQQARYYTSGSSCPPSGKSGKQNTGGGGGTGFVYTIGTLTLIFGGGIAYAKYDPDFREWLGENVPYSDEFFKSIFQEEQSYQLQLENLLKSIKRRFLELIFGVDEETEEIEVSTDVCDPIDEDKKTDFIFCSYLHCILLLIRADAPRSAFASLADKESEVPETNWTEIRVSDTKQPDEIEIVQSDKPVVENVGDANSLPETHPKKLALLEEKIVGAAAKAVEAFDRATCFLEDYNNDIFKIVETSIEKLDSNTWATLKIKTENRDKFLKDAEEKANEATIHLNKMKALLNDESLDAPEAALRAARHNVDRIMTNVEKAANKLETERKKSRIVDKYWKMVEESRKHFREELEILFPSVRIQDRSLRIPDSQVDLFVLHTYQRILFYQKELHKLQTLGEDRIRVALEEAGKGIDRALVNAQVQMELEKELRHVNIEFQKKILKLQVENDQELRKQLKLQQEIHSDHMADVIKVKEHEAERQFLRRLDEKLAEEQTKFKTRLASMLGRLKGIDSALKARASADKGAHKSQVLWSACQALAMSLKVVKGNVPWHEQLRPLTCEISAINSAASPDDEFVSAVLNGIPREAVQRGVYPETALRERFLKIEREARRLALVPDTGASLPVYLLSYLQSFFLIPNIRMISQAELGDEPVSFEELDTYDILLRARYWVDRGDFARALGYMNLLHGAARSIARDWMTETRILLETQQAATALITHAAAIGLLYL</sequence>
<gene>
    <name evidence="12" type="ORF">TGEB3V08_LOCUS5440</name>
</gene>
<evidence type="ECO:0000256" key="6">
    <source>
        <dbReference type="ARBA" id="ARBA00022989"/>
    </source>
</evidence>
<evidence type="ECO:0000259" key="11">
    <source>
        <dbReference type="Pfam" id="PF01557"/>
    </source>
</evidence>
<accession>A0A7R9JXZ6</accession>
<keyword evidence="10" id="KW-0175">Coiled coil</keyword>